<dbReference type="Proteomes" id="UP000023435">
    <property type="component" value="Unassembled WGS sequence"/>
</dbReference>
<dbReference type="PROSITE" id="PS51257">
    <property type="entry name" value="PROKAR_LIPOPROTEIN"/>
    <property type="match status" value="1"/>
</dbReference>
<evidence type="ECO:0000313" key="3">
    <source>
        <dbReference type="EMBL" id="KWS02784.1"/>
    </source>
</evidence>
<dbReference type="InterPro" id="IPR007742">
    <property type="entry name" value="NosD_dom"/>
</dbReference>
<organism evidence="3 4">
    <name type="scientific">Lysobacter capsici AZ78</name>
    <dbReference type="NCBI Taxonomy" id="1444315"/>
    <lineage>
        <taxon>Bacteria</taxon>
        <taxon>Pseudomonadati</taxon>
        <taxon>Pseudomonadota</taxon>
        <taxon>Gammaproteobacteria</taxon>
        <taxon>Lysobacterales</taxon>
        <taxon>Lysobacteraceae</taxon>
        <taxon>Lysobacter</taxon>
    </lineage>
</organism>
<sequence>MRLIPIAGLALAGLMLSTSAFACDTIVPSQQISIHGPGKYCLSANRSLPIEISGPDIELDCRTRSIINPSPNGGGPTGIRINSGDKVIVRNCRVDGFPIGIDMNVQSNAQLLNNTVVRAQDVAIMVHGINNNDPFAEPTRIVGNRVIGYPNPNDPSSSWAPALRVVGLGRAVISNNVVAGHRGPVGLELVDSPDVQITNNQFLDPAAVDRMIRLEQSPRARVVHNTIMSRQQNVMFGLSGASGATCVENVFINTIHSGFSECAVTRYNVEQPLPPAP</sequence>
<accession>A0A108U585</accession>
<name>A0A108U585_9GAMM</name>
<feature type="chain" id="PRO_5007131531" description="Periplasmic copper-binding protein NosD beta helix domain-containing protein" evidence="1">
    <location>
        <begin position="23"/>
        <end position="277"/>
    </location>
</feature>
<keyword evidence="1" id="KW-0732">Signal</keyword>
<feature type="domain" description="Periplasmic copper-binding protein NosD beta helix" evidence="2">
    <location>
        <begin position="74"/>
        <end position="203"/>
    </location>
</feature>
<dbReference type="EMBL" id="JAJA02000001">
    <property type="protein sequence ID" value="KWS02784.1"/>
    <property type="molecule type" value="Genomic_DNA"/>
</dbReference>
<dbReference type="SUPFAM" id="SSF51126">
    <property type="entry name" value="Pectin lyase-like"/>
    <property type="match status" value="1"/>
</dbReference>
<dbReference type="RefSeq" id="WP_060410411.1">
    <property type="nucleotide sequence ID" value="NZ_JAJA02000001.1"/>
</dbReference>
<dbReference type="InterPro" id="IPR012334">
    <property type="entry name" value="Pectin_lyas_fold"/>
</dbReference>
<dbReference type="OrthoDB" id="6020340at2"/>
<evidence type="ECO:0000256" key="1">
    <source>
        <dbReference type="SAM" id="SignalP"/>
    </source>
</evidence>
<dbReference type="AlphaFoldDB" id="A0A108U585"/>
<evidence type="ECO:0000313" key="4">
    <source>
        <dbReference type="Proteomes" id="UP000023435"/>
    </source>
</evidence>
<comment type="caution">
    <text evidence="3">The sequence shown here is derived from an EMBL/GenBank/DDBJ whole genome shotgun (WGS) entry which is preliminary data.</text>
</comment>
<gene>
    <name evidence="3" type="ORF">AZ78_0330</name>
</gene>
<keyword evidence="4" id="KW-1185">Reference proteome</keyword>
<feature type="signal peptide" evidence="1">
    <location>
        <begin position="1"/>
        <end position="22"/>
    </location>
</feature>
<evidence type="ECO:0000259" key="2">
    <source>
        <dbReference type="Pfam" id="PF05048"/>
    </source>
</evidence>
<dbReference type="InterPro" id="IPR011050">
    <property type="entry name" value="Pectin_lyase_fold/virulence"/>
</dbReference>
<dbReference type="Gene3D" id="2.160.20.10">
    <property type="entry name" value="Single-stranded right-handed beta-helix, Pectin lyase-like"/>
    <property type="match status" value="1"/>
</dbReference>
<dbReference type="Pfam" id="PF05048">
    <property type="entry name" value="NosD"/>
    <property type="match status" value="1"/>
</dbReference>
<reference evidence="3 4" key="1">
    <citation type="journal article" date="2014" name="Genome Announc.">
        <title>Draft Genome Sequence of Lysobacter capsici AZ78, a Bacterium Antagonistic to Plant-Pathogenic Oomycetes.</title>
        <authorList>
            <person name="Puopolo G."/>
            <person name="Sonego P."/>
            <person name="Engelen K."/>
            <person name="Pertot I."/>
        </authorList>
    </citation>
    <scope>NUCLEOTIDE SEQUENCE [LARGE SCALE GENOMIC DNA]</scope>
    <source>
        <strain evidence="3 4">AZ78</strain>
    </source>
</reference>
<proteinExistence type="predicted"/>
<protein>
    <recommendedName>
        <fullName evidence="2">Periplasmic copper-binding protein NosD beta helix domain-containing protein</fullName>
    </recommendedName>
</protein>